<organism evidence="1 2">
    <name type="scientific">Encephalitozoon hellem</name>
    <name type="common">Microsporidian parasite</name>
    <dbReference type="NCBI Taxonomy" id="27973"/>
    <lineage>
        <taxon>Eukaryota</taxon>
        <taxon>Fungi</taxon>
        <taxon>Fungi incertae sedis</taxon>
        <taxon>Microsporidia</taxon>
        <taxon>Unikaryonidae</taxon>
        <taxon>Encephalitozoon</taxon>
    </lineage>
</organism>
<accession>A0A9Q9C6S3</accession>
<proteinExistence type="predicted"/>
<name>A0A9Q9C6S3_ENCHE</name>
<sequence>MRISLKDEKFFRSMLGIFVNRGDITFGIRQGAVCAFSYGQSNFYLTMSDDVITIDGDNLTFTVRARHLLEGMDGLNKFDLVIEEEVRLIDGGNTIFIPFVTTIEEEYEEPDVSISKLIVSSESLEAFGILKGIVTYEVEDDKLFIRRAAADMLEEVEFFAVDFIVAGDMQFRCNNKWTEILTGIKGYIDRVMLTFSSDTLCVQFLFKRSSKSYLELRILRSLAE</sequence>
<protein>
    <submittedName>
        <fullName evidence="1">DNA polymerase sliding clamp</fullName>
    </submittedName>
</protein>
<reference evidence="1" key="1">
    <citation type="submission" date="2022-10" db="EMBL/GenBank/DDBJ databases">
        <title>Encephalitozoon hellem ATCC 50604 Complete Genome.</title>
        <authorList>
            <person name="Mascarenhas dos Santos A.C."/>
            <person name="Julian A.T."/>
            <person name="Pombert J.-F."/>
        </authorList>
    </citation>
    <scope>NUCLEOTIDE SEQUENCE</scope>
    <source>
        <strain evidence="1">ATCC 50604</strain>
    </source>
</reference>
<dbReference type="Proteomes" id="UP001059546">
    <property type="component" value="Chromosome VII"/>
</dbReference>
<dbReference type="EMBL" id="CP075153">
    <property type="protein sequence ID" value="UTX43602.1"/>
    <property type="molecule type" value="Genomic_DNA"/>
</dbReference>
<evidence type="ECO:0000313" key="2">
    <source>
        <dbReference type="Proteomes" id="UP001059546"/>
    </source>
</evidence>
<dbReference type="AlphaFoldDB" id="A0A9Q9C6S3"/>
<gene>
    <name evidence="1" type="ORF">GPU96_07g13630</name>
</gene>
<evidence type="ECO:0000313" key="1">
    <source>
        <dbReference type="EMBL" id="UTX43602.1"/>
    </source>
</evidence>